<name>A0A9Q1BL93_HOLLE</name>
<dbReference type="EMBL" id="JAIZAY010000015">
    <property type="protein sequence ID" value="KAJ8028706.1"/>
    <property type="molecule type" value="Genomic_DNA"/>
</dbReference>
<comment type="caution">
    <text evidence="9">The sequence shown here is derived from an EMBL/GenBank/DDBJ whole genome shotgun (WGS) entry which is preliminary data.</text>
</comment>
<dbReference type="Proteomes" id="UP001152320">
    <property type="component" value="Chromosome 15"/>
</dbReference>
<feature type="compositionally biased region" description="Basic and acidic residues" evidence="7">
    <location>
        <begin position="189"/>
        <end position="202"/>
    </location>
</feature>
<feature type="compositionally biased region" description="Basic residues" evidence="7">
    <location>
        <begin position="106"/>
        <end position="121"/>
    </location>
</feature>
<evidence type="ECO:0000256" key="4">
    <source>
        <dbReference type="ARBA" id="ARBA00023125"/>
    </source>
</evidence>
<accession>A0A9Q1BL93</accession>
<feature type="compositionally biased region" description="Polar residues" evidence="7">
    <location>
        <begin position="87"/>
        <end position="96"/>
    </location>
</feature>
<dbReference type="InterPro" id="IPR026516">
    <property type="entry name" value="THAP1/10"/>
</dbReference>
<dbReference type="PANTHER" id="PTHR46600">
    <property type="entry name" value="THAP DOMAIN-CONTAINING"/>
    <property type="match status" value="1"/>
</dbReference>
<reference evidence="9" key="1">
    <citation type="submission" date="2021-10" db="EMBL/GenBank/DDBJ databases">
        <title>Tropical sea cucumber genome reveals ecological adaptation and Cuvierian tubules defense mechanism.</title>
        <authorList>
            <person name="Chen T."/>
        </authorList>
    </citation>
    <scope>NUCLEOTIDE SEQUENCE</scope>
    <source>
        <strain evidence="9">Nanhai2018</strain>
        <tissue evidence="9">Muscle</tissue>
    </source>
</reference>
<feature type="compositionally biased region" description="Polar residues" evidence="7">
    <location>
        <begin position="47"/>
        <end position="64"/>
    </location>
</feature>
<feature type="region of interest" description="Disordered" evidence="7">
    <location>
        <begin position="47"/>
        <end position="66"/>
    </location>
</feature>
<dbReference type="AlphaFoldDB" id="A0A9Q1BL93"/>
<evidence type="ECO:0000256" key="7">
    <source>
        <dbReference type="SAM" id="MobiDB-lite"/>
    </source>
</evidence>
<proteinExistence type="predicted"/>
<evidence type="ECO:0000259" key="8">
    <source>
        <dbReference type="PROSITE" id="PS50950"/>
    </source>
</evidence>
<evidence type="ECO:0000256" key="3">
    <source>
        <dbReference type="ARBA" id="ARBA00022833"/>
    </source>
</evidence>
<evidence type="ECO:0000313" key="9">
    <source>
        <dbReference type="EMBL" id="KAJ8028706.1"/>
    </source>
</evidence>
<keyword evidence="3" id="KW-0862">Zinc</keyword>
<dbReference type="OrthoDB" id="7685656at2759"/>
<evidence type="ECO:0000256" key="2">
    <source>
        <dbReference type="ARBA" id="ARBA00022771"/>
    </source>
</evidence>
<evidence type="ECO:0000256" key="6">
    <source>
        <dbReference type="SAM" id="Coils"/>
    </source>
</evidence>
<keyword evidence="2 5" id="KW-0863">Zinc-finger</keyword>
<feature type="domain" description="THAP-type" evidence="8">
    <location>
        <begin position="1"/>
        <end position="47"/>
    </location>
</feature>
<feature type="region of interest" description="Disordered" evidence="7">
    <location>
        <begin position="71"/>
        <end position="129"/>
    </location>
</feature>
<dbReference type="GO" id="GO:0043565">
    <property type="term" value="F:sequence-specific DNA binding"/>
    <property type="evidence" value="ECO:0007669"/>
    <property type="project" value="InterPro"/>
</dbReference>
<keyword evidence="1" id="KW-0479">Metal-binding</keyword>
<gene>
    <name evidence="9" type="ORF">HOLleu_31019</name>
</gene>
<keyword evidence="10" id="KW-1185">Reference proteome</keyword>
<dbReference type="SUPFAM" id="SSF57716">
    <property type="entry name" value="Glucocorticoid receptor-like (DNA-binding domain)"/>
    <property type="match status" value="1"/>
</dbReference>
<dbReference type="PROSITE" id="PS50950">
    <property type="entry name" value="ZF_THAP"/>
    <property type="match status" value="1"/>
</dbReference>
<keyword evidence="4 5" id="KW-0238">DNA-binding</keyword>
<sequence length="403" mass="45256">MWLLNVNRNKTIPLNKSYLCSEHFTEDCFDEDGLVVKLKPDSIPTKLTSQNFEQSNARNENPGTQLELAKTSEIDTRKDGANEKQDGNQATDTTKNAFVPRTNPTNRHRLKVKTNEKKHRQRENQEAHIFKLVPGDEIDPATKSALEAEYGKERGSNGNNKRTDSQFPVSIMVMDPAVGSTTAEGSGEDGLKEGGNKSDRSLRRVPVLVMDPTVRAALKARHKESNKQGGKQPVVTFWPVSAHFAGDFQQETSADTGNYHPILPHELDHPYTSRVSLQEKLEETTRKLELCQKQLIQERKRADRLKKRLNHLHGNGIYTAIHNEPVVIKKSKSTFKKKKKKTGKAMKEVKPASSDSETMLEVSHSDLIDFSVIELPEETSSLLTQLFQVSHDDALMPDLLDSG</sequence>
<protein>
    <recommendedName>
        <fullName evidence="8">THAP-type domain-containing protein</fullName>
    </recommendedName>
</protein>
<keyword evidence="6" id="KW-0175">Coiled coil</keyword>
<dbReference type="InterPro" id="IPR006612">
    <property type="entry name" value="THAP_Znf"/>
</dbReference>
<evidence type="ECO:0000256" key="1">
    <source>
        <dbReference type="ARBA" id="ARBA00022723"/>
    </source>
</evidence>
<evidence type="ECO:0000313" key="10">
    <source>
        <dbReference type="Proteomes" id="UP001152320"/>
    </source>
</evidence>
<feature type="coiled-coil region" evidence="6">
    <location>
        <begin position="274"/>
        <end position="308"/>
    </location>
</feature>
<organism evidence="9 10">
    <name type="scientific">Holothuria leucospilota</name>
    <name type="common">Black long sea cucumber</name>
    <name type="synonym">Mertensiothuria leucospilota</name>
    <dbReference type="NCBI Taxonomy" id="206669"/>
    <lineage>
        <taxon>Eukaryota</taxon>
        <taxon>Metazoa</taxon>
        <taxon>Echinodermata</taxon>
        <taxon>Eleutherozoa</taxon>
        <taxon>Echinozoa</taxon>
        <taxon>Holothuroidea</taxon>
        <taxon>Aspidochirotacea</taxon>
        <taxon>Aspidochirotida</taxon>
        <taxon>Holothuriidae</taxon>
        <taxon>Holothuria</taxon>
    </lineage>
</organism>
<dbReference type="PANTHER" id="PTHR46600:SF11">
    <property type="entry name" value="THAP DOMAIN-CONTAINING PROTEIN 10"/>
    <property type="match status" value="1"/>
</dbReference>
<dbReference type="GO" id="GO:0008270">
    <property type="term" value="F:zinc ion binding"/>
    <property type="evidence" value="ECO:0007669"/>
    <property type="project" value="UniProtKB-KW"/>
</dbReference>
<evidence type="ECO:0000256" key="5">
    <source>
        <dbReference type="PROSITE-ProRule" id="PRU00309"/>
    </source>
</evidence>
<feature type="region of interest" description="Disordered" evidence="7">
    <location>
        <begin position="179"/>
        <end position="203"/>
    </location>
</feature>
<feature type="compositionally biased region" description="Basic and acidic residues" evidence="7">
    <location>
        <begin position="71"/>
        <end position="86"/>
    </location>
</feature>
<dbReference type="Pfam" id="PF05485">
    <property type="entry name" value="THAP"/>
    <property type="match status" value="1"/>
</dbReference>